<sequence>MIRQGDVFWVDLGVPAGSGLGYLRPHVVIQNNVFNSSRIHTVVVCAVTSNLKRGQAPGNVMLRKGEANLPKPSVVNISQLYTVDKSALYDKIGTLSKRRMLDVIRGIQLLIEPRDIK</sequence>
<keyword evidence="1" id="KW-0378">Hydrolase</keyword>
<dbReference type="Gene3D" id="2.30.30.110">
    <property type="match status" value="1"/>
</dbReference>
<name>W4LNN7_ENTF1</name>
<dbReference type="EMBL" id="AZHW01000491">
    <property type="protein sequence ID" value="ETW99006.1"/>
    <property type="molecule type" value="Genomic_DNA"/>
</dbReference>
<dbReference type="SUPFAM" id="SSF50118">
    <property type="entry name" value="Cell growth inhibitor/plasmid maintenance toxic component"/>
    <property type="match status" value="1"/>
</dbReference>
<keyword evidence="1" id="KW-0255">Endonuclease</keyword>
<dbReference type="GO" id="GO:0003677">
    <property type="term" value="F:DNA binding"/>
    <property type="evidence" value="ECO:0007669"/>
    <property type="project" value="InterPro"/>
</dbReference>
<dbReference type="EC" id="3.1.-.-" evidence="1"/>
<dbReference type="PANTHER" id="PTHR33988">
    <property type="entry name" value="ENDORIBONUCLEASE MAZF-RELATED"/>
    <property type="match status" value="1"/>
</dbReference>
<proteinExistence type="inferred from homology"/>
<evidence type="ECO:0000256" key="1">
    <source>
        <dbReference type="PIRNR" id="PIRNR033490"/>
    </source>
</evidence>
<dbReference type="AlphaFoldDB" id="W4LNN7"/>
<dbReference type="Pfam" id="PF02452">
    <property type="entry name" value="PemK_toxin"/>
    <property type="match status" value="1"/>
</dbReference>
<dbReference type="Proteomes" id="UP000019141">
    <property type="component" value="Unassembled WGS sequence"/>
</dbReference>
<keyword evidence="1" id="KW-0540">Nuclease</keyword>
<dbReference type="PANTHER" id="PTHR33988:SF2">
    <property type="entry name" value="ENDORIBONUCLEASE MAZF"/>
    <property type="match status" value="1"/>
</dbReference>
<evidence type="ECO:0000313" key="3">
    <source>
        <dbReference type="Proteomes" id="UP000019141"/>
    </source>
</evidence>
<dbReference type="InterPro" id="IPR011067">
    <property type="entry name" value="Plasmid_toxin/cell-grow_inhib"/>
</dbReference>
<comment type="caution">
    <text evidence="2">The sequence shown here is derived from an EMBL/GenBank/DDBJ whole genome shotgun (WGS) entry which is preliminary data.</text>
</comment>
<gene>
    <name evidence="2" type="ORF">ETSY1_16595</name>
</gene>
<accession>W4LNN7</accession>
<dbReference type="HOGENOM" id="CLU_121823_1_1_7"/>
<dbReference type="GO" id="GO:0016075">
    <property type="term" value="P:rRNA catabolic process"/>
    <property type="evidence" value="ECO:0007669"/>
    <property type="project" value="TreeGrafter"/>
</dbReference>
<dbReference type="GO" id="GO:0004521">
    <property type="term" value="F:RNA endonuclease activity"/>
    <property type="evidence" value="ECO:0007669"/>
    <property type="project" value="TreeGrafter"/>
</dbReference>
<dbReference type="GO" id="GO:0016787">
    <property type="term" value="F:hydrolase activity"/>
    <property type="evidence" value="ECO:0007669"/>
    <property type="project" value="UniProtKB-KW"/>
</dbReference>
<dbReference type="InterPro" id="IPR003477">
    <property type="entry name" value="PemK-like"/>
</dbReference>
<comment type="similarity">
    <text evidence="1">Belongs to the PemK/MazF family.</text>
</comment>
<organism evidence="2 3">
    <name type="scientific">Entotheonella factor</name>
    <dbReference type="NCBI Taxonomy" id="1429438"/>
    <lineage>
        <taxon>Bacteria</taxon>
        <taxon>Pseudomonadati</taxon>
        <taxon>Nitrospinota/Tectimicrobiota group</taxon>
        <taxon>Candidatus Tectimicrobiota</taxon>
        <taxon>Candidatus Entotheonellia</taxon>
        <taxon>Candidatus Entotheonellales</taxon>
        <taxon>Candidatus Entotheonellaceae</taxon>
        <taxon>Candidatus Entotheonella</taxon>
    </lineage>
</organism>
<protein>
    <recommendedName>
        <fullName evidence="1">mRNA interferase</fullName>
        <ecNumber evidence="1">3.1.-.-</ecNumber>
    </recommendedName>
</protein>
<reference evidence="2 3" key="1">
    <citation type="journal article" date="2014" name="Nature">
        <title>An environmental bacterial taxon with a large and distinct metabolic repertoire.</title>
        <authorList>
            <person name="Wilson M.C."/>
            <person name="Mori T."/>
            <person name="Ruckert C."/>
            <person name="Uria A.R."/>
            <person name="Helf M.J."/>
            <person name="Takada K."/>
            <person name="Gernert C."/>
            <person name="Steffens U.A."/>
            <person name="Heycke N."/>
            <person name="Schmitt S."/>
            <person name="Rinke C."/>
            <person name="Helfrich E.J."/>
            <person name="Brachmann A.O."/>
            <person name="Gurgui C."/>
            <person name="Wakimoto T."/>
            <person name="Kracht M."/>
            <person name="Crusemann M."/>
            <person name="Hentschel U."/>
            <person name="Abe I."/>
            <person name="Matsunaga S."/>
            <person name="Kalinowski J."/>
            <person name="Takeyama H."/>
            <person name="Piel J."/>
        </authorList>
    </citation>
    <scope>NUCLEOTIDE SEQUENCE [LARGE SCALE GENOMIC DNA]</scope>
    <source>
        <strain evidence="3">TSY1</strain>
    </source>
</reference>
<keyword evidence="3" id="KW-1185">Reference proteome</keyword>
<dbReference type="GO" id="GO:0006402">
    <property type="term" value="P:mRNA catabolic process"/>
    <property type="evidence" value="ECO:0007669"/>
    <property type="project" value="TreeGrafter"/>
</dbReference>
<comment type="function">
    <text evidence="1">Toxic component of a type II toxin-antitoxin (TA) system.</text>
</comment>
<evidence type="ECO:0000313" key="2">
    <source>
        <dbReference type="EMBL" id="ETW99006.1"/>
    </source>
</evidence>
<dbReference type="PIRSF" id="PIRSF033490">
    <property type="entry name" value="MazF"/>
    <property type="match status" value="1"/>
</dbReference>